<gene>
    <name evidence="1" type="ORF">FNV43_RR09830</name>
</gene>
<dbReference type="Proteomes" id="UP000796880">
    <property type="component" value="Unassembled WGS sequence"/>
</dbReference>
<keyword evidence="2" id="KW-1185">Reference proteome</keyword>
<evidence type="ECO:0000313" key="2">
    <source>
        <dbReference type="Proteomes" id="UP000796880"/>
    </source>
</evidence>
<protein>
    <submittedName>
        <fullName evidence="1">Uncharacterized protein</fullName>
    </submittedName>
</protein>
<dbReference type="AlphaFoldDB" id="A0A8K0MK57"/>
<accession>A0A8K0MK57</accession>
<proteinExistence type="predicted"/>
<name>A0A8K0MK57_9ROSA</name>
<organism evidence="1 2">
    <name type="scientific">Rhamnella rubrinervis</name>
    <dbReference type="NCBI Taxonomy" id="2594499"/>
    <lineage>
        <taxon>Eukaryota</taxon>
        <taxon>Viridiplantae</taxon>
        <taxon>Streptophyta</taxon>
        <taxon>Embryophyta</taxon>
        <taxon>Tracheophyta</taxon>
        <taxon>Spermatophyta</taxon>
        <taxon>Magnoliopsida</taxon>
        <taxon>eudicotyledons</taxon>
        <taxon>Gunneridae</taxon>
        <taxon>Pentapetalae</taxon>
        <taxon>rosids</taxon>
        <taxon>fabids</taxon>
        <taxon>Rosales</taxon>
        <taxon>Rhamnaceae</taxon>
        <taxon>rhamnoid group</taxon>
        <taxon>Rhamneae</taxon>
        <taxon>Rhamnella</taxon>
    </lineage>
</organism>
<reference evidence="1" key="1">
    <citation type="submission" date="2020-03" db="EMBL/GenBank/DDBJ databases">
        <title>A high-quality chromosome-level genome assembly of a woody plant with both climbing and erect habits, Rhamnella rubrinervis.</title>
        <authorList>
            <person name="Lu Z."/>
            <person name="Yang Y."/>
            <person name="Zhu X."/>
            <person name="Sun Y."/>
        </authorList>
    </citation>
    <scope>NUCLEOTIDE SEQUENCE</scope>
    <source>
        <strain evidence="1">BYM</strain>
        <tissue evidence="1">Leaf</tissue>
    </source>
</reference>
<dbReference type="EMBL" id="VOIH02000004">
    <property type="protein sequence ID" value="KAF3449106.1"/>
    <property type="molecule type" value="Genomic_DNA"/>
</dbReference>
<evidence type="ECO:0000313" key="1">
    <source>
        <dbReference type="EMBL" id="KAF3449106.1"/>
    </source>
</evidence>
<comment type="caution">
    <text evidence="1">The sequence shown here is derived from an EMBL/GenBank/DDBJ whole genome shotgun (WGS) entry which is preliminary data.</text>
</comment>
<sequence length="193" mass="22097">MFPTKMSSEEPCTPYSPHLVFLDFSSDSTPSPASASSLIRVIKLNQVANQNLVPHVELTAGRDDPDEHRPRLYKRCQQMIKAEKKETFHQKEGHLIRLARRLQVGYWLSEHRALEANSFEQRAKPIPEGITLPILEVPYTRVLEGWIRLIYGEPSDPLWASYPTVDMGKMGYWPSERRAIDANSSEQQAEPIL</sequence>